<dbReference type="PANTHER" id="PTHR46586">
    <property type="entry name" value="ANKYRIN REPEAT-CONTAINING PROTEIN"/>
    <property type="match status" value="1"/>
</dbReference>
<dbReference type="OrthoDB" id="4195796at2759"/>
<organism evidence="1 2">
    <name type="scientific">Cavenderia fasciculata</name>
    <name type="common">Slime mold</name>
    <name type="synonym">Dictyostelium fasciculatum</name>
    <dbReference type="NCBI Taxonomy" id="261658"/>
    <lineage>
        <taxon>Eukaryota</taxon>
        <taxon>Amoebozoa</taxon>
        <taxon>Evosea</taxon>
        <taxon>Eumycetozoa</taxon>
        <taxon>Dictyostelia</taxon>
        <taxon>Acytosteliales</taxon>
        <taxon>Cavenderiaceae</taxon>
        <taxon>Cavenderia</taxon>
    </lineage>
</organism>
<dbReference type="EMBL" id="GL883016">
    <property type="protein sequence ID" value="EGG19222.1"/>
    <property type="molecule type" value="Genomic_DNA"/>
</dbReference>
<dbReference type="InterPro" id="IPR052050">
    <property type="entry name" value="SecEffector_AnkRepeat"/>
</dbReference>
<dbReference type="Proteomes" id="UP000007797">
    <property type="component" value="Unassembled WGS sequence"/>
</dbReference>
<dbReference type="Gene3D" id="1.25.40.20">
    <property type="entry name" value="Ankyrin repeat-containing domain"/>
    <property type="match status" value="3"/>
</dbReference>
<dbReference type="InterPro" id="IPR002110">
    <property type="entry name" value="Ankyrin_rpt"/>
</dbReference>
<sequence length="562" mass="64431">MIQTNIITIFRNVYLKQLIFNKVKEISNQIATNIQHNKWVNNKRLVNRSKSGKEISSNNSRLLCMITNYAMSWDFIKHYLPPRDSVLLDRRVQAITQYCTHPNASLSTLLHLLEWSPDYDPSFITTKMKCIFRTSLSNMIASVGHTDILDHLLKRYPNKIDLQHVIDVAAENGHLSIIELFLHYNRTEGCTKLALKGAARFGHFEIVKFLHFNRTEGCDQETMDQASSNGYFEIVKFLNLNRTEGCTTDAIDKASINGNYNIVEWLYFNRTEGFSQYAINFANSLEILSFLQRNSTHHSSSTTEAMEISALNGRLDMVQFHHKYLSTMENINYSKAIDYASSNGHLDIIKYLFNNNNRNISCTEMAIDDAIFYNHSLDIISYLVEQLKAKCSSHAVDRAAELGRLDIIQYLDKHYKEETSIWTFGAMNYAAQFGHFEIVKFLHFNRTEGCTVDAMDQASSNGFLEIVKFLNLNRTEGCTNYAIINASRNGKGKVVEYLYENGQSGGCTNQALFVVKGTHKYLSVVKYLFANNILDNQHITNDVTSYYSTRGYYEILDFVLSL</sequence>
<proteinExistence type="predicted"/>
<dbReference type="SMART" id="SM00248">
    <property type="entry name" value="ANK"/>
    <property type="match status" value="2"/>
</dbReference>
<reference evidence="2" key="1">
    <citation type="journal article" date="2011" name="Genome Res.">
        <title>Phylogeny-wide analysis of social amoeba genomes highlights ancient origins for complex intercellular communication.</title>
        <authorList>
            <person name="Heidel A.J."/>
            <person name="Lawal H.M."/>
            <person name="Felder M."/>
            <person name="Schilde C."/>
            <person name="Helps N.R."/>
            <person name="Tunggal B."/>
            <person name="Rivero F."/>
            <person name="John U."/>
            <person name="Schleicher M."/>
            <person name="Eichinger L."/>
            <person name="Platzer M."/>
            <person name="Noegel A.A."/>
            <person name="Schaap P."/>
            <person name="Gloeckner G."/>
        </authorList>
    </citation>
    <scope>NUCLEOTIDE SEQUENCE [LARGE SCALE GENOMIC DNA]</scope>
    <source>
        <strain evidence="2">SH3</strain>
    </source>
</reference>
<dbReference type="RefSeq" id="XP_004366855.1">
    <property type="nucleotide sequence ID" value="XM_004366798.1"/>
</dbReference>
<dbReference type="GeneID" id="14871260"/>
<dbReference type="SUPFAM" id="SSF48403">
    <property type="entry name" value="Ankyrin repeat"/>
    <property type="match status" value="1"/>
</dbReference>
<gene>
    <name evidence="1" type="ORF">DFA_02471</name>
</gene>
<accession>F4PZJ3</accession>
<evidence type="ECO:0008006" key="3">
    <source>
        <dbReference type="Google" id="ProtNLM"/>
    </source>
</evidence>
<dbReference type="PANTHER" id="PTHR46586:SF3">
    <property type="entry name" value="ANKYRIN REPEAT-CONTAINING PROTEIN"/>
    <property type="match status" value="1"/>
</dbReference>
<protein>
    <recommendedName>
        <fullName evidence="3">Ankyrin repeat-containing protein</fullName>
    </recommendedName>
</protein>
<evidence type="ECO:0000313" key="1">
    <source>
        <dbReference type="EMBL" id="EGG19222.1"/>
    </source>
</evidence>
<dbReference type="InterPro" id="IPR036770">
    <property type="entry name" value="Ankyrin_rpt-contain_sf"/>
</dbReference>
<dbReference type="KEGG" id="dfa:DFA_02471"/>
<dbReference type="STRING" id="1054147.F4PZJ3"/>
<name>F4PZJ3_CACFS</name>
<keyword evidence="2" id="KW-1185">Reference proteome</keyword>
<dbReference type="AlphaFoldDB" id="F4PZJ3"/>
<evidence type="ECO:0000313" key="2">
    <source>
        <dbReference type="Proteomes" id="UP000007797"/>
    </source>
</evidence>
<dbReference type="Pfam" id="PF13637">
    <property type="entry name" value="Ank_4"/>
    <property type="match status" value="3"/>
</dbReference>